<comment type="caution">
    <text evidence="5">The sequence shown here is derived from an EMBL/GenBank/DDBJ whole genome shotgun (WGS) entry which is preliminary data.</text>
</comment>
<dbReference type="Pfam" id="PF00293">
    <property type="entry name" value="NUDIX"/>
    <property type="match status" value="3"/>
</dbReference>
<comment type="cofactor">
    <cofactor evidence="1">
        <name>Mg(2+)</name>
        <dbReference type="ChEBI" id="CHEBI:18420"/>
    </cofactor>
</comment>
<dbReference type="Proteomes" id="UP000632849">
    <property type="component" value="Unassembled WGS sequence"/>
</dbReference>
<accession>A0A919EPE2</accession>
<reference evidence="5" key="1">
    <citation type="journal article" date="2014" name="Int. J. Syst. Evol. Microbiol.">
        <title>Complete genome sequence of Corynebacterium casei LMG S-19264T (=DSM 44701T), isolated from a smear-ripened cheese.</title>
        <authorList>
            <consortium name="US DOE Joint Genome Institute (JGI-PGF)"/>
            <person name="Walter F."/>
            <person name="Albersmeier A."/>
            <person name="Kalinowski J."/>
            <person name="Ruckert C."/>
        </authorList>
    </citation>
    <scope>NUCLEOTIDE SEQUENCE</scope>
    <source>
        <strain evidence="5">JCM 4122</strain>
    </source>
</reference>
<gene>
    <name evidence="5" type="ORF">GCM10017667_41370</name>
</gene>
<keyword evidence="2" id="KW-0378">Hydrolase</keyword>
<dbReference type="InterPro" id="IPR015797">
    <property type="entry name" value="NUDIX_hydrolase-like_dom_sf"/>
</dbReference>
<dbReference type="EMBL" id="BNBE01000002">
    <property type="protein sequence ID" value="GHG06039.1"/>
    <property type="molecule type" value="Genomic_DNA"/>
</dbReference>
<evidence type="ECO:0000313" key="6">
    <source>
        <dbReference type="Proteomes" id="UP000632849"/>
    </source>
</evidence>
<dbReference type="InterPro" id="IPR000086">
    <property type="entry name" value="NUDIX_hydrolase_dom"/>
</dbReference>
<dbReference type="PROSITE" id="PS51462">
    <property type="entry name" value="NUDIX"/>
    <property type="match status" value="3"/>
</dbReference>
<keyword evidence="6" id="KW-1185">Reference proteome</keyword>
<feature type="region of interest" description="Disordered" evidence="3">
    <location>
        <begin position="332"/>
        <end position="353"/>
    </location>
</feature>
<organism evidence="5 6">
    <name type="scientific">Streptomyces filamentosus</name>
    <name type="common">Streptomyces roseosporus</name>
    <dbReference type="NCBI Taxonomy" id="67294"/>
    <lineage>
        <taxon>Bacteria</taxon>
        <taxon>Bacillati</taxon>
        <taxon>Actinomycetota</taxon>
        <taxon>Actinomycetes</taxon>
        <taxon>Kitasatosporales</taxon>
        <taxon>Streptomycetaceae</taxon>
        <taxon>Streptomyces</taxon>
    </lineage>
</organism>
<evidence type="ECO:0000256" key="2">
    <source>
        <dbReference type="ARBA" id="ARBA00022801"/>
    </source>
</evidence>
<dbReference type="CDD" id="cd04683">
    <property type="entry name" value="NUDIX_Hydrolase"/>
    <property type="match status" value="1"/>
</dbReference>
<protein>
    <recommendedName>
        <fullName evidence="4">Nudix hydrolase domain-containing protein</fullName>
    </recommendedName>
</protein>
<dbReference type="Gene3D" id="3.90.79.10">
    <property type="entry name" value="Nucleoside Triphosphate Pyrophosphohydrolase"/>
    <property type="match status" value="3"/>
</dbReference>
<reference evidence="5" key="2">
    <citation type="submission" date="2020-09" db="EMBL/GenBank/DDBJ databases">
        <authorList>
            <person name="Sun Q."/>
            <person name="Ohkuma M."/>
        </authorList>
    </citation>
    <scope>NUCLEOTIDE SEQUENCE</scope>
    <source>
        <strain evidence="5">JCM 4122</strain>
    </source>
</reference>
<name>A0A919EPE2_STRFL</name>
<dbReference type="PANTHER" id="PTHR43046">
    <property type="entry name" value="GDP-MANNOSE MANNOSYL HYDROLASE"/>
    <property type="match status" value="1"/>
</dbReference>
<evidence type="ECO:0000259" key="4">
    <source>
        <dbReference type="PROSITE" id="PS51462"/>
    </source>
</evidence>
<dbReference type="RefSeq" id="WP_190042535.1">
    <property type="nucleotide sequence ID" value="NZ_BNBE01000002.1"/>
</dbReference>
<feature type="domain" description="Nudix hydrolase" evidence="4">
    <location>
        <begin position="356"/>
        <end position="490"/>
    </location>
</feature>
<dbReference type="GO" id="GO:0016787">
    <property type="term" value="F:hydrolase activity"/>
    <property type="evidence" value="ECO:0007669"/>
    <property type="project" value="UniProtKB-KW"/>
</dbReference>
<evidence type="ECO:0000256" key="1">
    <source>
        <dbReference type="ARBA" id="ARBA00001946"/>
    </source>
</evidence>
<evidence type="ECO:0000313" key="5">
    <source>
        <dbReference type="EMBL" id="GHG06039.1"/>
    </source>
</evidence>
<dbReference type="AlphaFoldDB" id="A0A919EPE2"/>
<feature type="domain" description="Nudix hydrolase" evidence="4">
    <location>
        <begin position="46"/>
        <end position="199"/>
    </location>
</feature>
<dbReference type="PANTHER" id="PTHR43046:SF14">
    <property type="entry name" value="MUTT_NUDIX FAMILY PROTEIN"/>
    <property type="match status" value="1"/>
</dbReference>
<feature type="domain" description="Nudix hydrolase" evidence="4">
    <location>
        <begin position="199"/>
        <end position="332"/>
    </location>
</feature>
<sequence>MPPALTRLRPLLAAYLDRNPGERSALAGLSAALEAEGDPTGTTALPSHITCSAVVIDRHQRVLHLRPEESGGLLLRPGGPVEAADDTPLATALRKVEEETGIAASFLVRTPEFRDGPIDVGVHDVVPQPVEGGTAETEPVENRPGHRHYDFRFVLRLADDAPHLAPRAEGVADTAWLPFEEVPCPTLSAKLTASAAGGAIVPVNASAIVHDGRGRYLLHLRDANKPWIWEPGCWSLLGGGREPQDRTLRDTIVRELSEEAGLTVAGLEPYAVENVTGTDGTRVPIQLFTGLWSGDPNRLRLTEGVMLAWVTPEKFPHMTMLGTTRALLERHAAEHPASGEEPSADGPGPAAEPSGRLLHVVGVHLYLERDDRVLLGLRHPDSAYAGRTWHVLAGHCEAETATECLVREAYEEAGLVIDPADVELVHTVHLRERPAPSPPRLQLFFRARRWEGTPELREPDKCLAWQWWNAEDLPEPIVPYARAAIEGIRAGRTYTEGEWVR</sequence>
<evidence type="ECO:0000256" key="3">
    <source>
        <dbReference type="SAM" id="MobiDB-lite"/>
    </source>
</evidence>
<dbReference type="SUPFAM" id="SSF55811">
    <property type="entry name" value="Nudix"/>
    <property type="match status" value="3"/>
</dbReference>
<proteinExistence type="predicted"/>